<dbReference type="AlphaFoldDB" id="A0A6A9QE83"/>
<evidence type="ECO:0000313" key="2">
    <source>
        <dbReference type="Proteomes" id="UP000440125"/>
    </source>
</evidence>
<gene>
    <name evidence="1" type="ORF">D1867_10015</name>
</gene>
<dbReference type="PANTHER" id="PTHR10668:SF103">
    <property type="entry name" value="PYRIDINE NUCLEOTIDE-DISULFIDE OXIDOREDUCTASE DOMAIN-CONTAINING PROTEIN 2"/>
    <property type="match status" value="1"/>
</dbReference>
<organism evidence="1 2">
    <name type="scientific">Acidianus infernus</name>
    <dbReference type="NCBI Taxonomy" id="12915"/>
    <lineage>
        <taxon>Archaea</taxon>
        <taxon>Thermoproteota</taxon>
        <taxon>Thermoprotei</taxon>
        <taxon>Sulfolobales</taxon>
        <taxon>Sulfolobaceae</taxon>
        <taxon>Acidianus</taxon>
    </lineage>
</organism>
<dbReference type="RefSeq" id="WP_155864007.1">
    <property type="nucleotide sequence ID" value="NZ_WFIY01000004.1"/>
</dbReference>
<dbReference type="OrthoDB" id="11867at2157"/>
<dbReference type="EMBL" id="WFIY01000004">
    <property type="protein sequence ID" value="MUM65572.1"/>
    <property type="molecule type" value="Genomic_DNA"/>
</dbReference>
<dbReference type="InterPro" id="IPR036188">
    <property type="entry name" value="FAD/NAD-bd_sf"/>
</dbReference>
<evidence type="ECO:0000313" key="1">
    <source>
        <dbReference type="EMBL" id="MUM65572.1"/>
    </source>
</evidence>
<name>A0A6A9QE83_ACIIN</name>
<dbReference type="Pfam" id="PF13450">
    <property type="entry name" value="NAD_binding_8"/>
    <property type="match status" value="1"/>
</dbReference>
<proteinExistence type="predicted"/>
<dbReference type="Proteomes" id="UP000440125">
    <property type="component" value="Unassembled WGS sequence"/>
</dbReference>
<keyword evidence="2" id="KW-1185">Reference proteome</keyword>
<reference evidence="1 2" key="1">
    <citation type="submission" date="2019-10" db="EMBL/GenBank/DDBJ databases">
        <title>Genome Sequences from Six Type Strain Members of the Archaeal Family Sulfolobaceae: Acidianus ambivalens, Acidianus infernus, Metallosphaera prunae, Stygiolobus azoricus, Sulfolobus metallicus, and Sulfurisphaera ohwakuensis.</title>
        <authorList>
            <person name="Counts J.A."/>
            <person name="Kelly R.M."/>
        </authorList>
    </citation>
    <scope>NUCLEOTIDE SEQUENCE [LARGE SCALE GENOMIC DNA]</scope>
    <source>
        <strain evidence="1 2">DSM 3191</strain>
    </source>
</reference>
<protein>
    <submittedName>
        <fullName evidence="1">NAD(P)-binding protein</fullName>
    </submittedName>
</protein>
<comment type="caution">
    <text evidence="1">The sequence shown here is derived from an EMBL/GenBank/DDBJ whole genome shotgun (WGS) entry which is preliminary data.</text>
</comment>
<dbReference type="Gene3D" id="3.50.50.60">
    <property type="entry name" value="FAD/NAD(P)-binding domain"/>
    <property type="match status" value="2"/>
</dbReference>
<dbReference type="PANTHER" id="PTHR10668">
    <property type="entry name" value="PHYTOENE DEHYDROGENASE"/>
    <property type="match status" value="1"/>
</dbReference>
<accession>A0A6A9QE83</accession>
<dbReference type="SUPFAM" id="SSF51905">
    <property type="entry name" value="FAD/NAD(P)-binding domain"/>
    <property type="match status" value="1"/>
</dbReference>
<sequence length="419" mass="47896">MRAIIIGAGHNGLIASYYLRKAGFEVLIFDNKFGGMTDTTVIKGVKVSRASYVLGLMPKKFIDEFEIPVIEQDPIQTIWLEDRIIPFWRNREKRIKELIKAGEDKFPEFEEKIFKFKKLLEEKFTFVITPPSEKEVIEEAKNAGIEEVMRPSKEFLSKYLSRDLHDFFIYPGMEDSPAYLVAYFYDDWSFVKGGMGTVAEKIFEKANKLGVNFVREKVDKILVEHDRAVGVKVGDKVYKADVILSTASPAETMKLAEYEHKFTLGKNRWVKYNVILKEFPKVNERIKNFVNSIIDFEGGEVVIPSTVDDRGGIIMEFMGNYEEVIERFKGEIVYVDKLDARIAEEIYNLPAGNLNHLPMKEPYLFDGRPEKGWGYKTPIKDLYLGGAGTYPGGQVSGIPGYNSARLIVKEKLGKEIEDI</sequence>